<sequence>MQNHVASPASHGGKAGTAEAEALAKLPIDTSDLAAVSAADLSTLQTERETAEAAETDAFNPAVDAASGAAATALQNGKIKNKVLKLTFEVTALQVQQAQGKDTADKIAEEQKKLDTNIALDEKAAGQASRTVDFTG</sequence>
<name>A0ABR0K663_9EURO</name>
<protein>
    <submittedName>
        <fullName evidence="1">Uncharacterized protein</fullName>
    </submittedName>
</protein>
<accession>A0ABR0K663</accession>
<organism evidence="1 2">
    <name type="scientific">Lithohypha guttulata</name>
    <dbReference type="NCBI Taxonomy" id="1690604"/>
    <lineage>
        <taxon>Eukaryota</taxon>
        <taxon>Fungi</taxon>
        <taxon>Dikarya</taxon>
        <taxon>Ascomycota</taxon>
        <taxon>Pezizomycotina</taxon>
        <taxon>Eurotiomycetes</taxon>
        <taxon>Chaetothyriomycetidae</taxon>
        <taxon>Chaetothyriales</taxon>
        <taxon>Trichomeriaceae</taxon>
        <taxon>Lithohypha</taxon>
    </lineage>
</organism>
<proteinExistence type="predicted"/>
<keyword evidence="2" id="KW-1185">Reference proteome</keyword>
<evidence type="ECO:0000313" key="1">
    <source>
        <dbReference type="EMBL" id="KAK5087748.1"/>
    </source>
</evidence>
<dbReference type="Proteomes" id="UP001345013">
    <property type="component" value="Unassembled WGS sequence"/>
</dbReference>
<comment type="caution">
    <text evidence="1">The sequence shown here is derived from an EMBL/GenBank/DDBJ whole genome shotgun (WGS) entry which is preliminary data.</text>
</comment>
<dbReference type="PANTHER" id="PTHR38849">
    <property type="entry name" value="SMALL SECRETED PROTEIN"/>
    <property type="match status" value="1"/>
</dbReference>
<dbReference type="PANTHER" id="PTHR38849:SF1">
    <property type="entry name" value="SMALL SECRETED PROTEIN"/>
    <property type="match status" value="1"/>
</dbReference>
<reference evidence="1 2" key="1">
    <citation type="submission" date="2023-08" db="EMBL/GenBank/DDBJ databases">
        <title>Black Yeasts Isolated from many extreme environments.</title>
        <authorList>
            <person name="Coleine C."/>
            <person name="Stajich J.E."/>
            <person name="Selbmann L."/>
        </authorList>
    </citation>
    <scope>NUCLEOTIDE SEQUENCE [LARGE SCALE GENOMIC DNA]</scope>
    <source>
        <strain evidence="1 2">CCFEE 5885</strain>
    </source>
</reference>
<gene>
    <name evidence="1" type="ORF">LTR24_006458</name>
</gene>
<evidence type="ECO:0000313" key="2">
    <source>
        <dbReference type="Proteomes" id="UP001345013"/>
    </source>
</evidence>
<dbReference type="EMBL" id="JAVRRG010000083">
    <property type="protein sequence ID" value="KAK5087748.1"/>
    <property type="molecule type" value="Genomic_DNA"/>
</dbReference>